<protein>
    <recommendedName>
        <fullName evidence="4">SbsA Ig-like domain-containing protein</fullName>
    </recommendedName>
</protein>
<evidence type="ECO:0000259" key="4">
    <source>
        <dbReference type="Pfam" id="PF13205"/>
    </source>
</evidence>
<dbReference type="AlphaFoldDB" id="A0A2M6WTV4"/>
<feature type="domain" description="SbsA Ig-like" evidence="4">
    <location>
        <begin position="678"/>
        <end position="795"/>
    </location>
</feature>
<dbReference type="EMBL" id="PFAM01000010">
    <property type="protein sequence ID" value="PIT96220.1"/>
    <property type="molecule type" value="Genomic_DNA"/>
</dbReference>
<gene>
    <name evidence="5" type="ORF">COT94_01605</name>
</gene>
<evidence type="ECO:0000313" key="5">
    <source>
        <dbReference type="EMBL" id="PIT96220.1"/>
    </source>
</evidence>
<dbReference type="Pfam" id="PF18895">
    <property type="entry name" value="T4SS_pilin"/>
    <property type="match status" value="1"/>
</dbReference>
<dbReference type="InterPro" id="IPR043993">
    <property type="entry name" value="T4SS_pilin"/>
</dbReference>
<evidence type="ECO:0000256" key="2">
    <source>
        <dbReference type="SAM" id="MobiDB-lite"/>
    </source>
</evidence>
<keyword evidence="3" id="KW-0812">Transmembrane</keyword>
<evidence type="ECO:0000256" key="1">
    <source>
        <dbReference type="ARBA" id="ARBA00022729"/>
    </source>
</evidence>
<feature type="region of interest" description="Disordered" evidence="2">
    <location>
        <begin position="622"/>
        <end position="644"/>
    </location>
</feature>
<name>A0A2M6WTV4_9BACT</name>
<dbReference type="Proteomes" id="UP000228533">
    <property type="component" value="Unassembled WGS sequence"/>
</dbReference>
<evidence type="ECO:0000256" key="3">
    <source>
        <dbReference type="SAM" id="Phobius"/>
    </source>
</evidence>
<keyword evidence="1" id="KW-0732">Signal</keyword>
<dbReference type="Pfam" id="PF13205">
    <property type="entry name" value="Big_5"/>
    <property type="match status" value="1"/>
</dbReference>
<feature type="transmembrane region" description="Helical" evidence="3">
    <location>
        <begin position="64"/>
        <end position="85"/>
    </location>
</feature>
<feature type="compositionally biased region" description="Polar residues" evidence="2">
    <location>
        <begin position="629"/>
        <end position="641"/>
    </location>
</feature>
<sequence length="829" mass="88426">NAINQTGLGKADPRVIAGGIIQVILGFLGLLTVVLILYGGFLWMNSKGDPKKIETAGNVIKNAVIGLIIILSAFAIALFVTKVFIGVTGARGGSSGDDGGSFGGGGGVGTLGSGVVRSVYPEPGQRDVSRNTSIIITFKEVMKPESICASVINGKCAPNSLLLTSSVLINLRDAVSVISSKTISTKKNLNLIKVVQAAEIVPVEAMVSSVDNLTFVITPREYLGTLLQPVWYQVILTKDVKKNNGTDAFGINTFQWDFEVSDHLDLEPPQVVSVNLFPAPDNLADSIGEASPVTAAKGSLIIKAQPKLAVANSVTLHKNRDQEADLYVPDPKNNNCDGRLDVSINGTNPPTANLNYNGIAGRVNTPETGIVDKTIITSCGFKIVLDDKFRAGNSWYFDLTTEVGADWLQVGEVRYIFGEDVLIGASLSETASNLKKALFNNSKVSTTINGNELKLTAKVPGKIGNNIELFSNVLASEITILKFSGGVDAVRTVKINDRPDQPKNSLIQVTFNEPMNPMLLSGSSQDLARYLRVINTATNQAVAGSFRLSNEYKTVEFVPSEQCGTNGCGEPIYCLPPSSNLRVELVAAQLSAVCNTEAECITRAPYINCVAGVCTNPETEPYPEGVASSGLTDSANNSLDGNRNKKAEGPISFYNENKPEVVDGDNFSWSFWITDVMDITPPVILSVTPSEAEQAVDLSGPMRVVFNKLMSSGSLAPGFTNVKVDNKITTHQLINLRALDGSGIGYWINKSDEDISVPVDGFADRSTVLIQHQILRQNTKYRAQVGSGVKDVYQNCFKPCASMDCLANGDKSSCCLGAPSNTGSNATCP</sequence>
<feature type="non-terminal residue" evidence="5">
    <location>
        <position position="1"/>
    </location>
</feature>
<reference evidence="6" key="1">
    <citation type="submission" date="2017-09" db="EMBL/GenBank/DDBJ databases">
        <title>Depth-based differentiation of microbial function through sediment-hosted aquifers and enrichment of novel symbionts in the deep terrestrial subsurface.</title>
        <authorList>
            <person name="Probst A.J."/>
            <person name="Ladd B."/>
            <person name="Jarett J.K."/>
            <person name="Geller-Mcgrath D.E."/>
            <person name="Sieber C.M.K."/>
            <person name="Emerson J.B."/>
            <person name="Anantharaman K."/>
            <person name="Thomas B.C."/>
            <person name="Malmstrom R."/>
            <person name="Stieglmeier M."/>
            <person name="Klingl A."/>
            <person name="Woyke T."/>
            <person name="Ryan C.M."/>
            <person name="Banfield J.F."/>
        </authorList>
    </citation>
    <scope>NUCLEOTIDE SEQUENCE [LARGE SCALE GENOMIC DNA]</scope>
</reference>
<feature type="transmembrane region" description="Helical" evidence="3">
    <location>
        <begin position="20"/>
        <end position="43"/>
    </location>
</feature>
<proteinExistence type="predicted"/>
<keyword evidence="3" id="KW-0472">Membrane</keyword>
<accession>A0A2M6WTV4</accession>
<comment type="caution">
    <text evidence="5">The sequence shown here is derived from an EMBL/GenBank/DDBJ whole genome shotgun (WGS) entry which is preliminary data.</text>
</comment>
<evidence type="ECO:0000313" key="6">
    <source>
        <dbReference type="Proteomes" id="UP000228533"/>
    </source>
</evidence>
<dbReference type="InterPro" id="IPR032812">
    <property type="entry name" value="SbsA_Ig"/>
</dbReference>
<keyword evidence="3" id="KW-1133">Transmembrane helix</keyword>
<organism evidence="5 6">
    <name type="scientific">Candidatus Falkowbacteria bacterium CG10_big_fil_rev_8_21_14_0_10_37_14</name>
    <dbReference type="NCBI Taxonomy" id="1974561"/>
    <lineage>
        <taxon>Bacteria</taxon>
        <taxon>Candidatus Falkowiibacteriota</taxon>
    </lineage>
</organism>